<dbReference type="AlphaFoldDB" id="A0A0F9HRT6"/>
<dbReference type="EMBL" id="LAZR01014300">
    <property type="protein sequence ID" value="KKM18091.1"/>
    <property type="molecule type" value="Genomic_DNA"/>
</dbReference>
<accession>A0A0F9HRT6</accession>
<name>A0A0F9HRT6_9ZZZZ</name>
<protein>
    <submittedName>
        <fullName evidence="1">Uncharacterized protein</fullName>
    </submittedName>
</protein>
<sequence>MHTYSFDGAIVPSVTDICDEIPIAYGERASARGQAIHHATLALDLDAYHPDDYPAFVDPHIVVYKQFLATHRCRWTRLEQPRVSPAGFGGTADRLGLIDRLEKVLDIKSGVFAKWHAWQTAGYDLLHDDLPPRVRGRVALYLSPTRYRYLTHSNRRDYAEFIDRARARGVRL</sequence>
<organism evidence="1">
    <name type="scientific">marine sediment metagenome</name>
    <dbReference type="NCBI Taxonomy" id="412755"/>
    <lineage>
        <taxon>unclassified sequences</taxon>
        <taxon>metagenomes</taxon>
        <taxon>ecological metagenomes</taxon>
    </lineage>
</organism>
<gene>
    <name evidence="1" type="ORF">LCGC14_1669170</name>
</gene>
<comment type="caution">
    <text evidence="1">The sequence shown here is derived from an EMBL/GenBank/DDBJ whole genome shotgun (WGS) entry which is preliminary data.</text>
</comment>
<reference evidence="1" key="1">
    <citation type="journal article" date="2015" name="Nature">
        <title>Complex archaea that bridge the gap between prokaryotes and eukaryotes.</title>
        <authorList>
            <person name="Spang A."/>
            <person name="Saw J.H."/>
            <person name="Jorgensen S.L."/>
            <person name="Zaremba-Niedzwiedzka K."/>
            <person name="Martijn J."/>
            <person name="Lind A.E."/>
            <person name="van Eijk R."/>
            <person name="Schleper C."/>
            <person name="Guy L."/>
            <person name="Ettema T.J."/>
        </authorList>
    </citation>
    <scope>NUCLEOTIDE SEQUENCE</scope>
</reference>
<evidence type="ECO:0000313" key="1">
    <source>
        <dbReference type="EMBL" id="KKM18091.1"/>
    </source>
</evidence>
<proteinExistence type="predicted"/>